<evidence type="ECO:0000313" key="4">
    <source>
        <dbReference type="Proteomes" id="UP000029964"/>
    </source>
</evidence>
<dbReference type="SMART" id="SM00671">
    <property type="entry name" value="SEL1"/>
    <property type="match status" value="7"/>
</dbReference>
<proteinExistence type="predicted"/>
<protein>
    <submittedName>
        <fullName evidence="3">Chitin synthase regulatory factor-like protein</fullName>
    </submittedName>
</protein>
<dbReference type="SUPFAM" id="SSF81901">
    <property type="entry name" value="HCP-like"/>
    <property type="match status" value="1"/>
</dbReference>
<dbReference type="InterPro" id="IPR051726">
    <property type="entry name" value="Chitin_Synth_Reg"/>
</dbReference>
<dbReference type="OrthoDB" id="4095816at2759"/>
<gene>
    <name evidence="3" type="ORF">ACRE_034510</name>
</gene>
<reference evidence="4" key="1">
    <citation type="journal article" date="2014" name="Genome Announc.">
        <title>Genome sequence and annotation of Acremonium chrysogenum, producer of the beta-lactam antibiotic cephalosporin C.</title>
        <authorList>
            <person name="Terfehr D."/>
            <person name="Dahlmann T.A."/>
            <person name="Specht T."/>
            <person name="Zadra I."/>
            <person name="Kuernsteiner H."/>
            <person name="Kueck U."/>
        </authorList>
    </citation>
    <scope>NUCLEOTIDE SEQUENCE [LARGE SCALE GENOMIC DNA]</scope>
    <source>
        <strain evidence="4">ATCC 11550 / CBS 779.69 / DSM 880 / IAM 14645 / JCM 23072 / IMI 49137</strain>
    </source>
</reference>
<dbReference type="PANTHER" id="PTHR46430:SF2">
    <property type="entry name" value="CHITIN SYNTHASE REGULATORY FACTOR 4"/>
    <property type="match status" value="1"/>
</dbReference>
<evidence type="ECO:0000256" key="2">
    <source>
        <dbReference type="SAM" id="MobiDB-lite"/>
    </source>
</evidence>
<feature type="compositionally biased region" description="Basic and acidic residues" evidence="2">
    <location>
        <begin position="43"/>
        <end position="70"/>
    </location>
</feature>
<feature type="region of interest" description="Disordered" evidence="2">
    <location>
        <begin position="489"/>
        <end position="863"/>
    </location>
</feature>
<dbReference type="STRING" id="857340.A0A086T8L7"/>
<feature type="compositionally biased region" description="Pro residues" evidence="2">
    <location>
        <begin position="793"/>
        <end position="804"/>
    </location>
</feature>
<feature type="compositionally biased region" description="Pro residues" evidence="2">
    <location>
        <begin position="731"/>
        <end position="742"/>
    </location>
</feature>
<feature type="compositionally biased region" description="Low complexity" evidence="2">
    <location>
        <begin position="110"/>
        <end position="123"/>
    </location>
</feature>
<dbReference type="PANTHER" id="PTHR46430">
    <property type="entry name" value="PROTEIN SKT5-RELATED"/>
    <property type="match status" value="1"/>
</dbReference>
<dbReference type="Pfam" id="PF08238">
    <property type="entry name" value="Sel1"/>
    <property type="match status" value="7"/>
</dbReference>
<dbReference type="EMBL" id="JPKY01000028">
    <property type="protein sequence ID" value="KFH45699.1"/>
    <property type="molecule type" value="Genomic_DNA"/>
</dbReference>
<comment type="caution">
    <text evidence="3">The sequence shown here is derived from an EMBL/GenBank/DDBJ whole genome shotgun (WGS) entry which is preliminary data.</text>
</comment>
<name>A0A086T8L7_HAPC1</name>
<dbReference type="Proteomes" id="UP000029964">
    <property type="component" value="Unassembled WGS sequence"/>
</dbReference>
<feature type="region of interest" description="Disordered" evidence="2">
    <location>
        <begin position="1"/>
        <end position="135"/>
    </location>
</feature>
<dbReference type="AlphaFoldDB" id="A0A086T8L7"/>
<organism evidence="3 4">
    <name type="scientific">Hapsidospora chrysogenum (strain ATCC 11550 / CBS 779.69 / DSM 880 / IAM 14645 / JCM 23072 / IMI 49137)</name>
    <name type="common">Acremonium chrysogenum</name>
    <dbReference type="NCBI Taxonomy" id="857340"/>
    <lineage>
        <taxon>Eukaryota</taxon>
        <taxon>Fungi</taxon>
        <taxon>Dikarya</taxon>
        <taxon>Ascomycota</taxon>
        <taxon>Pezizomycotina</taxon>
        <taxon>Sordariomycetes</taxon>
        <taxon>Hypocreomycetidae</taxon>
        <taxon>Hypocreales</taxon>
        <taxon>Bionectriaceae</taxon>
        <taxon>Hapsidospora</taxon>
    </lineage>
</organism>
<keyword evidence="4" id="KW-1185">Reference proteome</keyword>
<dbReference type="HOGENOM" id="CLU_008036_0_0_1"/>
<dbReference type="InterPro" id="IPR011990">
    <property type="entry name" value="TPR-like_helical_dom_sf"/>
</dbReference>
<feature type="compositionally biased region" description="Polar residues" evidence="2">
    <location>
        <begin position="32"/>
        <end position="42"/>
    </location>
</feature>
<feature type="compositionally biased region" description="Low complexity" evidence="2">
    <location>
        <begin position="709"/>
        <end position="720"/>
    </location>
</feature>
<dbReference type="Gene3D" id="1.25.40.10">
    <property type="entry name" value="Tetratricopeptide repeat domain"/>
    <property type="match status" value="2"/>
</dbReference>
<feature type="compositionally biased region" description="Low complexity" evidence="2">
    <location>
        <begin position="79"/>
        <end position="98"/>
    </location>
</feature>
<keyword evidence="1" id="KW-0677">Repeat</keyword>
<feature type="compositionally biased region" description="Low complexity" evidence="2">
    <location>
        <begin position="831"/>
        <end position="847"/>
    </location>
</feature>
<dbReference type="InterPro" id="IPR006597">
    <property type="entry name" value="Sel1-like"/>
</dbReference>
<feature type="compositionally biased region" description="Low complexity" evidence="2">
    <location>
        <begin position="812"/>
        <end position="823"/>
    </location>
</feature>
<accession>A0A086T8L7</accession>
<evidence type="ECO:0000256" key="1">
    <source>
        <dbReference type="ARBA" id="ARBA00022737"/>
    </source>
</evidence>
<evidence type="ECO:0000313" key="3">
    <source>
        <dbReference type="EMBL" id="KFH45699.1"/>
    </source>
</evidence>
<sequence length="863" mass="93145">MAPGPELGATFVPGGWDDYSMPEVVAPAPQRVTPQVPQNMQEDLQRLELEAGQADREPRPDAEPPKHTRDPSLSTWMGSSDQSQQPPPDQSQKPYQPSVDDSQSYRSSDPDMASAAPSFSPFPKVKGDNIPPSDEEKEEILWNARKHVLSSQNVSVQITWARDVLNWAEITMEAAAREERPRPSTPRREHELRVDALNIITYLSGQDHPQALYIRAKWLEFGKFGNRVDKREAYSGYKRAAELGYGRAEYRMGMLFEQSSDISKAKEHYYRGMSLRDSAALYRLGMMSLLGQLGEAKDYQTGLDRIKAAAGSSDEDSPQGAYVYGMLLGRELPDIYIPDSMLPNDPRLALMYIEKSAYLGFAKAQHKMGQAFELCQFGCDFNPTYSLHYYGLAANQGNAEAALGVSRWFLFGHEGVFKKNEELAFKYAMQASSQKLATGEFAIGYYYEIGIHVEKNVSEARKWYQLAAEHGNKDAVGRLESLKDDKALSKKDHETTTLTRIKSQHGSKRGQRPERFKQAQQLPTLGEDAPARAPRSNGHSPGISPQPSPGLRPTVVESNSYPDPSRASVVGSDRPAAFNIRPDAHQQQPLRPQSAAPYPEDDSAYPPSAMRPKSAAPYPDDGARGHGYPGARPPPGHGPQADRPGSSFGIVPQGPPGGRPLPASQSMGNLHPVAPHPDPRGRVASAGPPGPGAHRQPSPGPPGPHHGRPVSSASYPNQYPGGPGGGRKPIPGQPGPIPPSGPNPRMSHQQPHPQERYTPGPGPGPGGGARPERLNALPQQQQRRNDGGWTPSGHPPGPGMPGPGPAAGGRVGSAPPAQMQSKPSPGPSPAPAAASAPTPKPSKGPATFEDMGIPQGKQEGDCD</sequence>